<sequence length="364" mass="41469">MKRVLHLFPVYKIGGAPVNVLRFVKESNGKIENYSAALKADEVIFREFVDNTSQCFDVDISKVNLQSFLKLLKIIRKIKPDIVHANGKGGAMYAFLIYPFFRGKVFYTFRGFHVKFSGLKQKLYIGFERLFSMMYSKSIAVSESERKLFLKVTGVKEDRVKVIGNGVDIIKKKLPLKIEEVLREYEYNLVSLSRIAEVKDLETMIRAFDQLEDENISLHIMGGYLDVDLQYKNKIESIVNGLPCNKRVYFWGDIKRAGDYLNNFDLYLSTSLSEGLPTAIIEAGLSEIPVVASNCNGNIDLIHDGKTGYLFKTKDYKGLADKITLAIDEFESQQQVNIIVNNLAQMGNYTVESHTKKILELYLS</sequence>
<comment type="caution">
    <text evidence="3">The sequence shown here is derived from an EMBL/GenBank/DDBJ whole genome shotgun (WGS) entry which is preliminary data.</text>
</comment>
<organism evidence="3 4">
    <name type="scientific">Croceivirga radicis</name>
    <dbReference type="NCBI Taxonomy" id="1929488"/>
    <lineage>
        <taxon>Bacteria</taxon>
        <taxon>Pseudomonadati</taxon>
        <taxon>Bacteroidota</taxon>
        <taxon>Flavobacteriia</taxon>
        <taxon>Flavobacteriales</taxon>
        <taxon>Flavobacteriaceae</taxon>
        <taxon>Croceivirga</taxon>
    </lineage>
</organism>
<feature type="domain" description="Glycosyl transferase family 1" evidence="1">
    <location>
        <begin position="183"/>
        <end position="335"/>
    </location>
</feature>
<dbReference type="InterPro" id="IPR001296">
    <property type="entry name" value="Glyco_trans_1"/>
</dbReference>
<dbReference type="SUPFAM" id="SSF53756">
    <property type="entry name" value="UDP-Glycosyltransferase/glycogen phosphorylase"/>
    <property type="match status" value="1"/>
</dbReference>
<accession>A0A1V6LVU7</accession>
<keyword evidence="4" id="KW-1185">Reference proteome</keyword>
<evidence type="ECO:0000259" key="2">
    <source>
        <dbReference type="Pfam" id="PF13439"/>
    </source>
</evidence>
<evidence type="ECO:0000259" key="1">
    <source>
        <dbReference type="Pfam" id="PF00534"/>
    </source>
</evidence>
<protein>
    <recommendedName>
        <fullName evidence="5">Glycosyltransferase</fullName>
    </recommendedName>
</protein>
<dbReference type="InterPro" id="IPR028098">
    <property type="entry name" value="Glyco_trans_4-like_N"/>
</dbReference>
<proteinExistence type="predicted"/>
<dbReference type="Pfam" id="PF00534">
    <property type="entry name" value="Glycos_transf_1"/>
    <property type="match status" value="1"/>
</dbReference>
<evidence type="ECO:0008006" key="5">
    <source>
        <dbReference type="Google" id="ProtNLM"/>
    </source>
</evidence>
<dbReference type="EMBL" id="MTBC01000001">
    <property type="protein sequence ID" value="OQD44248.1"/>
    <property type="molecule type" value="Genomic_DNA"/>
</dbReference>
<dbReference type="Pfam" id="PF13439">
    <property type="entry name" value="Glyco_transf_4"/>
    <property type="match status" value="1"/>
</dbReference>
<dbReference type="Gene3D" id="3.40.50.2000">
    <property type="entry name" value="Glycogen Phosphorylase B"/>
    <property type="match status" value="2"/>
</dbReference>
<dbReference type="CDD" id="cd03801">
    <property type="entry name" value="GT4_PimA-like"/>
    <property type="match status" value="1"/>
</dbReference>
<dbReference type="Proteomes" id="UP000191680">
    <property type="component" value="Unassembled WGS sequence"/>
</dbReference>
<evidence type="ECO:0000313" key="4">
    <source>
        <dbReference type="Proteomes" id="UP000191680"/>
    </source>
</evidence>
<reference evidence="3 4" key="1">
    <citation type="submission" date="2016-12" db="EMBL/GenBank/DDBJ databases">
        <authorList>
            <person name="Song W.-J."/>
            <person name="Kurnit D.M."/>
        </authorList>
    </citation>
    <scope>NUCLEOTIDE SEQUENCE [LARGE SCALE GENOMIC DNA]</scope>
    <source>
        <strain evidence="3 4">HSG9</strain>
    </source>
</reference>
<dbReference type="GO" id="GO:0016757">
    <property type="term" value="F:glycosyltransferase activity"/>
    <property type="evidence" value="ECO:0007669"/>
    <property type="project" value="InterPro"/>
</dbReference>
<dbReference type="PANTHER" id="PTHR12526">
    <property type="entry name" value="GLYCOSYLTRANSFERASE"/>
    <property type="match status" value="1"/>
</dbReference>
<feature type="domain" description="Glycosyltransferase subfamily 4-like N-terminal" evidence="2">
    <location>
        <begin position="63"/>
        <end position="169"/>
    </location>
</feature>
<dbReference type="OrthoDB" id="798298at2"/>
<dbReference type="RefSeq" id="WP_080317783.1">
    <property type="nucleotide sequence ID" value="NZ_MTBC01000001.1"/>
</dbReference>
<name>A0A1V6LVU7_9FLAO</name>
<evidence type="ECO:0000313" key="3">
    <source>
        <dbReference type="EMBL" id="OQD44248.1"/>
    </source>
</evidence>
<gene>
    <name evidence="3" type="ORF">BUL40_01440</name>
</gene>
<dbReference type="AlphaFoldDB" id="A0A1V6LVU7"/>